<reference evidence="2 3" key="1">
    <citation type="submission" date="2017-04" db="EMBL/GenBank/DDBJ databases">
        <title>Draft genome sequence of Marssonina coronaria NL1: causal agent of apple blotch.</title>
        <authorList>
            <person name="Cheng Q."/>
        </authorList>
    </citation>
    <scope>NUCLEOTIDE SEQUENCE [LARGE SCALE GENOMIC DNA]</scope>
    <source>
        <strain evidence="2 3">NL1</strain>
    </source>
</reference>
<sequence>MASCPPCRDDDDVHESVDSLGAQGSGLSARQGRETMDTGKADDITSRLENRRRLTSGLEIETTRQKELAIAAVSPGPSGCRNDGGDVVGVPLPASVRVGHELRILRGERFPCTERGN</sequence>
<dbReference type="InParanoid" id="A0A218ZDH6"/>
<organism evidence="2 3">
    <name type="scientific">Diplocarpon coronariae</name>
    <dbReference type="NCBI Taxonomy" id="2795749"/>
    <lineage>
        <taxon>Eukaryota</taxon>
        <taxon>Fungi</taxon>
        <taxon>Dikarya</taxon>
        <taxon>Ascomycota</taxon>
        <taxon>Pezizomycotina</taxon>
        <taxon>Leotiomycetes</taxon>
        <taxon>Helotiales</taxon>
        <taxon>Drepanopezizaceae</taxon>
        <taxon>Diplocarpon</taxon>
    </lineage>
</organism>
<name>A0A218ZDH6_9HELO</name>
<dbReference type="AlphaFoldDB" id="A0A218ZDH6"/>
<evidence type="ECO:0000313" key="2">
    <source>
        <dbReference type="EMBL" id="OWP05345.1"/>
    </source>
</evidence>
<dbReference type="Proteomes" id="UP000242519">
    <property type="component" value="Unassembled WGS sequence"/>
</dbReference>
<accession>A0A218ZDH6</accession>
<keyword evidence="3" id="KW-1185">Reference proteome</keyword>
<proteinExistence type="predicted"/>
<dbReference type="EMBL" id="MZNU01000076">
    <property type="protein sequence ID" value="OWP05345.1"/>
    <property type="molecule type" value="Genomic_DNA"/>
</dbReference>
<feature type="region of interest" description="Disordered" evidence="1">
    <location>
        <begin position="1"/>
        <end position="50"/>
    </location>
</feature>
<feature type="compositionally biased region" description="Basic and acidic residues" evidence="1">
    <location>
        <begin position="31"/>
        <end position="50"/>
    </location>
</feature>
<evidence type="ECO:0000256" key="1">
    <source>
        <dbReference type="SAM" id="MobiDB-lite"/>
    </source>
</evidence>
<comment type="caution">
    <text evidence="2">The sequence shown here is derived from an EMBL/GenBank/DDBJ whole genome shotgun (WGS) entry which is preliminary data.</text>
</comment>
<gene>
    <name evidence="2" type="ORF">B2J93_8087</name>
</gene>
<evidence type="ECO:0000313" key="3">
    <source>
        <dbReference type="Proteomes" id="UP000242519"/>
    </source>
</evidence>
<protein>
    <submittedName>
        <fullName evidence="2">Uncharacterized protein</fullName>
    </submittedName>
</protein>